<dbReference type="EMBL" id="JBHSNM010000001">
    <property type="protein sequence ID" value="MFC5569472.1"/>
    <property type="molecule type" value="Genomic_DNA"/>
</dbReference>
<gene>
    <name evidence="12" type="ORF">ACFPN1_05250</name>
</gene>
<feature type="domain" description="Phosphatidic acid phosphatase type 2/haloperoxidase" evidence="11">
    <location>
        <begin position="113"/>
        <end position="222"/>
    </location>
</feature>
<evidence type="ECO:0000256" key="2">
    <source>
        <dbReference type="ARBA" id="ARBA00012374"/>
    </source>
</evidence>
<dbReference type="Gene3D" id="1.20.144.10">
    <property type="entry name" value="Phosphatidic acid phosphatase type 2/haloperoxidase"/>
    <property type="match status" value="1"/>
</dbReference>
<dbReference type="SUPFAM" id="SSF48317">
    <property type="entry name" value="Acid phosphatase/Vanadium-dependent haloperoxidase"/>
    <property type="match status" value="1"/>
</dbReference>
<keyword evidence="6 10" id="KW-1133">Transmembrane helix</keyword>
<reference evidence="13" key="1">
    <citation type="journal article" date="2019" name="Int. J. Syst. Evol. Microbiol.">
        <title>The Global Catalogue of Microorganisms (GCM) 10K type strain sequencing project: providing services to taxonomists for standard genome sequencing and annotation.</title>
        <authorList>
            <consortium name="The Broad Institute Genomics Platform"/>
            <consortium name="The Broad Institute Genome Sequencing Center for Infectious Disease"/>
            <person name="Wu L."/>
            <person name="Ma J."/>
        </authorList>
    </citation>
    <scope>NUCLEOTIDE SEQUENCE [LARGE SCALE GENOMIC DNA]</scope>
    <source>
        <strain evidence="13">KACC 11407</strain>
    </source>
</reference>
<dbReference type="Proteomes" id="UP001596036">
    <property type="component" value="Unassembled WGS sequence"/>
</dbReference>
<feature type="transmembrane region" description="Helical" evidence="10">
    <location>
        <begin position="81"/>
        <end position="106"/>
    </location>
</feature>
<dbReference type="InterPro" id="IPR036938">
    <property type="entry name" value="PAP2/HPO_sf"/>
</dbReference>
<name>A0ABW0SLL7_9GAMM</name>
<evidence type="ECO:0000256" key="1">
    <source>
        <dbReference type="ARBA" id="ARBA00004651"/>
    </source>
</evidence>
<comment type="subcellular location">
    <subcellularLocation>
        <location evidence="1">Cell membrane</location>
        <topology evidence="1">Multi-pass membrane protein</topology>
    </subcellularLocation>
</comment>
<feature type="transmembrane region" description="Helical" evidence="10">
    <location>
        <begin position="28"/>
        <end position="50"/>
    </location>
</feature>
<evidence type="ECO:0000256" key="5">
    <source>
        <dbReference type="ARBA" id="ARBA00022801"/>
    </source>
</evidence>
<sequence length="243" mass="27022">MAPPARPEPTARTLAKEARFGAAFLRRYWLRLLLLFAGLLLPLLGFAALVDELREGEPFFFDAPILLFAHALARDGFDRAFLLFSALGYEWGVIPVDIALVAILAVRRRAREGLFAGLALGGSALLNLATKQLFARERPSLWESIAPESTFSFPSGHAMGSMTLAWVCLLLAWRTPWRWPVTIAMLGFTLAVGLSRVYLGVHYPSDILAGWTAASVWAVGCFFLVFRHDRHPWETRRVPQDAG</sequence>
<evidence type="ECO:0000256" key="7">
    <source>
        <dbReference type="ARBA" id="ARBA00023136"/>
    </source>
</evidence>
<dbReference type="SMART" id="SM00014">
    <property type="entry name" value="acidPPc"/>
    <property type="match status" value="1"/>
</dbReference>
<evidence type="ECO:0000256" key="3">
    <source>
        <dbReference type="ARBA" id="ARBA00022475"/>
    </source>
</evidence>
<evidence type="ECO:0000256" key="10">
    <source>
        <dbReference type="SAM" id="Phobius"/>
    </source>
</evidence>
<dbReference type="InterPro" id="IPR000326">
    <property type="entry name" value="PAP2/HPO"/>
</dbReference>
<evidence type="ECO:0000256" key="8">
    <source>
        <dbReference type="ARBA" id="ARBA00032707"/>
    </source>
</evidence>
<evidence type="ECO:0000256" key="4">
    <source>
        <dbReference type="ARBA" id="ARBA00022692"/>
    </source>
</evidence>
<keyword evidence="13" id="KW-1185">Reference proteome</keyword>
<dbReference type="RefSeq" id="WP_386753573.1">
    <property type="nucleotide sequence ID" value="NZ_JBHSNM010000001.1"/>
</dbReference>
<feature type="transmembrane region" description="Helical" evidence="10">
    <location>
        <begin position="180"/>
        <end position="201"/>
    </location>
</feature>
<keyword evidence="4 10" id="KW-0812">Transmembrane</keyword>
<dbReference type="Pfam" id="PF01569">
    <property type="entry name" value="PAP2"/>
    <property type="match status" value="1"/>
</dbReference>
<protein>
    <recommendedName>
        <fullName evidence="2">undecaprenyl-diphosphate phosphatase</fullName>
        <ecNumber evidence="2">3.6.1.27</ecNumber>
    </recommendedName>
    <alternativeName>
        <fullName evidence="8">Undecaprenyl pyrophosphate phosphatase</fullName>
    </alternativeName>
</protein>
<feature type="transmembrane region" description="Helical" evidence="10">
    <location>
        <begin position="113"/>
        <end position="134"/>
    </location>
</feature>
<keyword evidence="7 10" id="KW-0472">Membrane</keyword>
<keyword evidence="5" id="KW-0378">Hydrolase</keyword>
<comment type="catalytic activity">
    <reaction evidence="9">
        <text>di-trans,octa-cis-undecaprenyl diphosphate + H2O = di-trans,octa-cis-undecaprenyl phosphate + phosphate + H(+)</text>
        <dbReference type="Rhea" id="RHEA:28094"/>
        <dbReference type="ChEBI" id="CHEBI:15377"/>
        <dbReference type="ChEBI" id="CHEBI:15378"/>
        <dbReference type="ChEBI" id="CHEBI:43474"/>
        <dbReference type="ChEBI" id="CHEBI:58405"/>
        <dbReference type="ChEBI" id="CHEBI:60392"/>
        <dbReference type="EC" id="3.6.1.27"/>
    </reaction>
</comment>
<dbReference type="CDD" id="cd03392">
    <property type="entry name" value="PAP2_like_2"/>
    <property type="match status" value="1"/>
</dbReference>
<evidence type="ECO:0000256" key="6">
    <source>
        <dbReference type="ARBA" id="ARBA00022989"/>
    </source>
</evidence>
<feature type="transmembrane region" description="Helical" evidence="10">
    <location>
        <begin position="207"/>
        <end position="226"/>
    </location>
</feature>
<evidence type="ECO:0000313" key="12">
    <source>
        <dbReference type="EMBL" id="MFC5569472.1"/>
    </source>
</evidence>
<accession>A0ABW0SLL7</accession>
<evidence type="ECO:0000256" key="9">
    <source>
        <dbReference type="ARBA" id="ARBA00047594"/>
    </source>
</evidence>
<organism evidence="12 13">
    <name type="scientific">Lysobacter yangpyeongensis</name>
    <dbReference type="NCBI Taxonomy" id="346182"/>
    <lineage>
        <taxon>Bacteria</taxon>
        <taxon>Pseudomonadati</taxon>
        <taxon>Pseudomonadota</taxon>
        <taxon>Gammaproteobacteria</taxon>
        <taxon>Lysobacterales</taxon>
        <taxon>Lysobacteraceae</taxon>
        <taxon>Lysobacter</taxon>
    </lineage>
</organism>
<dbReference type="PANTHER" id="PTHR14969">
    <property type="entry name" value="SPHINGOSINE-1-PHOSPHATE PHOSPHOHYDROLASE"/>
    <property type="match status" value="1"/>
</dbReference>
<comment type="caution">
    <text evidence="12">The sequence shown here is derived from an EMBL/GenBank/DDBJ whole genome shotgun (WGS) entry which is preliminary data.</text>
</comment>
<keyword evidence="3" id="KW-1003">Cell membrane</keyword>
<feature type="transmembrane region" description="Helical" evidence="10">
    <location>
        <begin position="154"/>
        <end position="173"/>
    </location>
</feature>
<proteinExistence type="predicted"/>
<dbReference type="PANTHER" id="PTHR14969:SF62">
    <property type="entry name" value="DECAPRENYLPHOSPHORYL-5-PHOSPHORIBOSE PHOSPHATASE RV3807C-RELATED"/>
    <property type="match status" value="1"/>
</dbReference>
<evidence type="ECO:0000313" key="13">
    <source>
        <dbReference type="Proteomes" id="UP001596036"/>
    </source>
</evidence>
<dbReference type="EC" id="3.6.1.27" evidence="2"/>
<evidence type="ECO:0000259" key="11">
    <source>
        <dbReference type="SMART" id="SM00014"/>
    </source>
</evidence>